<dbReference type="InterPro" id="IPR003607">
    <property type="entry name" value="HD/PDEase_dom"/>
</dbReference>
<evidence type="ECO:0000259" key="1">
    <source>
        <dbReference type="PROSITE" id="PS51831"/>
    </source>
</evidence>
<protein>
    <submittedName>
        <fullName evidence="2">HD domain-containing protein</fullName>
    </submittedName>
</protein>
<dbReference type="SMART" id="SM00471">
    <property type="entry name" value="HDc"/>
    <property type="match status" value="1"/>
</dbReference>
<reference evidence="2" key="2">
    <citation type="submission" date="2021-04" db="EMBL/GenBank/DDBJ databases">
        <authorList>
            <person name="Gilroy R."/>
        </authorList>
    </citation>
    <scope>NUCLEOTIDE SEQUENCE</scope>
    <source>
        <strain evidence="2">ChiGjej1B1-14440</strain>
    </source>
</reference>
<dbReference type="Proteomes" id="UP000886724">
    <property type="component" value="Unassembled WGS sequence"/>
</dbReference>
<sequence>MNRYVIIKDEVYQILTTDCSKNKRKDGLDHLFSVTTMCQYLARINNLDIEIAAIIGILHDIATYKFNSSFDHANRSAMIANDILKKEGLFTNEEISTIVTAIRNHSHKERIDDPYSELIKDADTLVLYLSDSQAILSNEKQARINQLLGDK</sequence>
<dbReference type="Gene3D" id="1.10.3210.10">
    <property type="entry name" value="Hypothetical protein af1432"/>
    <property type="match status" value="1"/>
</dbReference>
<dbReference type="AlphaFoldDB" id="A0A9D1XM28"/>
<dbReference type="InterPro" id="IPR006674">
    <property type="entry name" value="HD_domain"/>
</dbReference>
<evidence type="ECO:0000313" key="2">
    <source>
        <dbReference type="EMBL" id="HIX81829.1"/>
    </source>
</evidence>
<feature type="domain" description="HD" evidence="1">
    <location>
        <begin position="27"/>
        <end position="128"/>
    </location>
</feature>
<comment type="caution">
    <text evidence="2">The sequence shown here is derived from an EMBL/GenBank/DDBJ whole genome shotgun (WGS) entry which is preliminary data.</text>
</comment>
<name>A0A9D1XM28_9FIRM</name>
<dbReference type="EMBL" id="DXET01000165">
    <property type="protein sequence ID" value="HIX81829.1"/>
    <property type="molecule type" value="Genomic_DNA"/>
</dbReference>
<dbReference type="PROSITE" id="PS51831">
    <property type="entry name" value="HD"/>
    <property type="match status" value="1"/>
</dbReference>
<proteinExistence type="predicted"/>
<dbReference type="Pfam" id="PF01966">
    <property type="entry name" value="HD"/>
    <property type="match status" value="1"/>
</dbReference>
<evidence type="ECO:0000313" key="3">
    <source>
        <dbReference type="Proteomes" id="UP000886724"/>
    </source>
</evidence>
<gene>
    <name evidence="2" type="ORF">H9980_07670</name>
</gene>
<reference evidence="2" key="1">
    <citation type="journal article" date="2021" name="PeerJ">
        <title>Extensive microbial diversity within the chicken gut microbiome revealed by metagenomics and culture.</title>
        <authorList>
            <person name="Gilroy R."/>
            <person name="Ravi A."/>
            <person name="Getino M."/>
            <person name="Pursley I."/>
            <person name="Horton D.L."/>
            <person name="Alikhan N.F."/>
            <person name="Baker D."/>
            <person name="Gharbi K."/>
            <person name="Hall N."/>
            <person name="Watson M."/>
            <person name="Adriaenssens E.M."/>
            <person name="Foster-Nyarko E."/>
            <person name="Jarju S."/>
            <person name="Secka A."/>
            <person name="Antonio M."/>
            <person name="Oren A."/>
            <person name="Chaudhuri R.R."/>
            <person name="La Ragione R."/>
            <person name="Hildebrand F."/>
            <person name="Pallen M.J."/>
        </authorList>
    </citation>
    <scope>NUCLEOTIDE SEQUENCE</scope>
    <source>
        <strain evidence="2">ChiGjej1B1-14440</strain>
    </source>
</reference>
<dbReference type="CDD" id="cd00077">
    <property type="entry name" value="HDc"/>
    <property type="match status" value="1"/>
</dbReference>
<accession>A0A9D1XM28</accession>
<dbReference type="SUPFAM" id="SSF109604">
    <property type="entry name" value="HD-domain/PDEase-like"/>
    <property type="match status" value="1"/>
</dbReference>
<organism evidence="2 3">
    <name type="scientific">Candidatus Erysipelatoclostridium merdavium</name>
    <dbReference type="NCBI Taxonomy" id="2838566"/>
    <lineage>
        <taxon>Bacteria</taxon>
        <taxon>Bacillati</taxon>
        <taxon>Bacillota</taxon>
        <taxon>Erysipelotrichia</taxon>
        <taxon>Erysipelotrichales</taxon>
        <taxon>Erysipelotrichales incertae sedis</taxon>
    </lineage>
</organism>